<dbReference type="Proteomes" id="UP001169760">
    <property type="component" value="Unassembled WGS sequence"/>
</dbReference>
<dbReference type="EMBL" id="JAUOPB010000602">
    <property type="protein sequence ID" value="MDO6425311.1"/>
    <property type="molecule type" value="Genomic_DNA"/>
</dbReference>
<evidence type="ECO:0000313" key="2">
    <source>
        <dbReference type="Proteomes" id="UP001169760"/>
    </source>
</evidence>
<organism evidence="1 2">
    <name type="scientific">Saccharophagus degradans</name>
    <dbReference type="NCBI Taxonomy" id="86304"/>
    <lineage>
        <taxon>Bacteria</taxon>
        <taxon>Pseudomonadati</taxon>
        <taxon>Pseudomonadota</taxon>
        <taxon>Gammaproteobacteria</taxon>
        <taxon>Cellvibrionales</taxon>
        <taxon>Cellvibrionaceae</taxon>
        <taxon>Saccharophagus</taxon>
    </lineage>
</organism>
<protein>
    <submittedName>
        <fullName evidence="1">Uncharacterized protein</fullName>
    </submittedName>
</protein>
<proteinExistence type="predicted"/>
<reference evidence="1" key="1">
    <citation type="submission" date="2023-07" db="EMBL/GenBank/DDBJ databases">
        <title>Genome content predicts the carbon catabolic preferences of heterotrophic bacteria.</title>
        <authorList>
            <person name="Gralka M."/>
        </authorList>
    </citation>
    <scope>NUCLEOTIDE SEQUENCE</scope>
    <source>
        <strain evidence="1">I3M17_2</strain>
    </source>
</reference>
<feature type="non-terminal residue" evidence="1">
    <location>
        <position position="70"/>
    </location>
</feature>
<comment type="caution">
    <text evidence="1">The sequence shown here is derived from an EMBL/GenBank/DDBJ whole genome shotgun (WGS) entry which is preliminary data.</text>
</comment>
<dbReference type="RefSeq" id="WP_303494809.1">
    <property type="nucleotide sequence ID" value="NZ_JAUOPB010000602.1"/>
</dbReference>
<accession>A0AAW7XE86</accession>
<evidence type="ECO:0000313" key="1">
    <source>
        <dbReference type="EMBL" id="MDO6425311.1"/>
    </source>
</evidence>
<sequence>MDKKEDFSIFNVHFKNCLLDLEKDDDFYNTDDTNIYTDVLLNKNKDFRNTSINDLRIGLENEGIDQAETT</sequence>
<dbReference type="AlphaFoldDB" id="A0AAW7XE86"/>
<name>A0AAW7XE86_9GAMM</name>
<gene>
    <name evidence="1" type="ORF">Q4521_22755</name>
</gene>